<dbReference type="CDD" id="cd09917">
    <property type="entry name" value="F-box_SF"/>
    <property type="match status" value="1"/>
</dbReference>
<organism evidence="2 3">
    <name type="scientific">Oleoguttula mirabilis</name>
    <dbReference type="NCBI Taxonomy" id="1507867"/>
    <lineage>
        <taxon>Eukaryota</taxon>
        <taxon>Fungi</taxon>
        <taxon>Dikarya</taxon>
        <taxon>Ascomycota</taxon>
        <taxon>Pezizomycotina</taxon>
        <taxon>Dothideomycetes</taxon>
        <taxon>Dothideomycetidae</taxon>
        <taxon>Mycosphaerellales</taxon>
        <taxon>Teratosphaeriaceae</taxon>
        <taxon>Oleoguttula</taxon>
    </lineage>
</organism>
<keyword evidence="3" id="KW-1185">Reference proteome</keyword>
<gene>
    <name evidence="2" type="ORF">LTR36_006623</name>
</gene>
<dbReference type="Proteomes" id="UP001324427">
    <property type="component" value="Unassembled WGS sequence"/>
</dbReference>
<dbReference type="InterPro" id="IPR036047">
    <property type="entry name" value="F-box-like_dom_sf"/>
</dbReference>
<feature type="domain" description="F-box" evidence="1">
    <location>
        <begin position="11"/>
        <end position="42"/>
    </location>
</feature>
<protein>
    <recommendedName>
        <fullName evidence="1">F-box domain-containing protein</fullName>
    </recommendedName>
</protein>
<dbReference type="AlphaFoldDB" id="A0AAV9JBR4"/>
<comment type="caution">
    <text evidence="2">The sequence shown here is derived from an EMBL/GenBank/DDBJ whole genome shotgun (WGS) entry which is preliminary data.</text>
</comment>
<evidence type="ECO:0000313" key="3">
    <source>
        <dbReference type="Proteomes" id="UP001324427"/>
    </source>
</evidence>
<evidence type="ECO:0000313" key="2">
    <source>
        <dbReference type="EMBL" id="KAK4542575.1"/>
    </source>
</evidence>
<evidence type="ECO:0000259" key="1">
    <source>
        <dbReference type="Pfam" id="PF00646"/>
    </source>
</evidence>
<reference evidence="2 3" key="1">
    <citation type="submission" date="2021-11" db="EMBL/GenBank/DDBJ databases">
        <title>Black yeast isolated from Biological Soil Crust.</title>
        <authorList>
            <person name="Kurbessoian T."/>
        </authorList>
    </citation>
    <scope>NUCLEOTIDE SEQUENCE [LARGE SCALE GENOMIC DNA]</scope>
    <source>
        <strain evidence="2 3">CCFEE 5522</strain>
    </source>
</reference>
<dbReference type="Pfam" id="PF00646">
    <property type="entry name" value="F-box"/>
    <property type="match status" value="1"/>
</dbReference>
<dbReference type="EMBL" id="JAVFHQ010000040">
    <property type="protein sequence ID" value="KAK4542575.1"/>
    <property type="molecule type" value="Genomic_DNA"/>
</dbReference>
<name>A0AAV9JBR4_9PEZI</name>
<proteinExistence type="predicted"/>
<sequence>MATCDRVLGTYELLEDILLHLPLKDMLLAQKVSKSWLATISRSLEIQQALCMKPIESRSISAQHLQRLQRGTSHYDALQQRVFDGLVRPAHRVAVLNPLAENIVWDKGDERFQSIIHNGIVDPSTRLHHGSPSGVGSDEASWRHMQVFQPKVRRVDFSCGCGKGPNYKVAETGYLDSYCVINEGGVTFGDVVAVLQAHWDASGRPPACDGYVDGFHDMDWWIAGLSLASPTY</sequence>
<dbReference type="SUPFAM" id="SSF81383">
    <property type="entry name" value="F-box domain"/>
    <property type="match status" value="1"/>
</dbReference>
<accession>A0AAV9JBR4</accession>
<dbReference type="InterPro" id="IPR001810">
    <property type="entry name" value="F-box_dom"/>
</dbReference>